<keyword evidence="3" id="KW-1185">Reference proteome</keyword>
<feature type="compositionally biased region" description="Basic residues" evidence="1">
    <location>
        <begin position="225"/>
        <end position="252"/>
    </location>
</feature>
<dbReference type="AlphaFoldDB" id="A0A6L7GVD6"/>
<comment type="caution">
    <text evidence="2">The sequence shown here is derived from an EMBL/GenBank/DDBJ whole genome shotgun (WGS) entry which is preliminary data.</text>
</comment>
<sequence>MPENPLNTVIAQVTALLTDLRERSEAAGEEAQKRLGEAQSRAQNRVDETRDSALTVFEDAKNRLSSLPVEVPTEIDDLLTRFSPDELRKVAEAYLAVAAGLLTALSERGEEVVERLKSQPMVEENLPRLEKVYNDALGLTEDALGTISTQTRAVGERAATMAGLTSGSTDEVTLDESGAASAATAPAKKAPAKKAAAKKASAKKAAAKKSPAKKAEAKEATPKKAPAKKAPAKKAAAKKAPAKKAPAKKAPTKKAESVQEPVKKAVAKKAAKKAATTAPAKKAPAKKTPPQRMTPDEV</sequence>
<feature type="compositionally biased region" description="Low complexity" evidence="1">
    <location>
        <begin position="179"/>
        <end position="189"/>
    </location>
</feature>
<feature type="compositionally biased region" description="Basic residues" evidence="1">
    <location>
        <begin position="190"/>
        <end position="212"/>
    </location>
</feature>
<evidence type="ECO:0000313" key="2">
    <source>
        <dbReference type="EMBL" id="MXP23936.1"/>
    </source>
</evidence>
<evidence type="ECO:0000313" key="3">
    <source>
        <dbReference type="Proteomes" id="UP000475545"/>
    </source>
</evidence>
<feature type="compositionally biased region" description="Low complexity" evidence="1">
    <location>
        <begin position="273"/>
        <end position="290"/>
    </location>
</feature>
<name>A0A6L7GVD6_9ACTN</name>
<dbReference type="RefSeq" id="WP_160904123.1">
    <property type="nucleotide sequence ID" value="NZ_CP102850.1"/>
</dbReference>
<feature type="compositionally biased region" description="Basic and acidic residues" evidence="1">
    <location>
        <begin position="22"/>
        <end position="36"/>
    </location>
</feature>
<protein>
    <submittedName>
        <fullName evidence="2">Heparin-binding hemagglutinin</fullName>
    </submittedName>
</protein>
<evidence type="ECO:0000256" key="1">
    <source>
        <dbReference type="SAM" id="MobiDB-lite"/>
    </source>
</evidence>
<gene>
    <name evidence="2" type="ORF">GIY30_21590</name>
</gene>
<feature type="compositionally biased region" description="Basic and acidic residues" evidence="1">
    <location>
        <begin position="213"/>
        <end position="222"/>
    </location>
</feature>
<dbReference type="Proteomes" id="UP000475545">
    <property type="component" value="Unassembled WGS sequence"/>
</dbReference>
<feature type="region of interest" description="Disordered" evidence="1">
    <location>
        <begin position="22"/>
        <end position="47"/>
    </location>
</feature>
<feature type="region of interest" description="Disordered" evidence="1">
    <location>
        <begin position="158"/>
        <end position="298"/>
    </location>
</feature>
<proteinExistence type="predicted"/>
<accession>A0A6L7GVD6</accession>
<feature type="compositionally biased region" description="Basic and acidic residues" evidence="1">
    <location>
        <begin position="253"/>
        <end position="263"/>
    </location>
</feature>
<organism evidence="2 3">
    <name type="scientific">Gordonia mangrovi</name>
    <dbReference type="NCBI Taxonomy" id="2665643"/>
    <lineage>
        <taxon>Bacteria</taxon>
        <taxon>Bacillati</taxon>
        <taxon>Actinomycetota</taxon>
        <taxon>Actinomycetes</taxon>
        <taxon>Mycobacteriales</taxon>
        <taxon>Gordoniaceae</taxon>
        <taxon>Gordonia</taxon>
    </lineage>
</organism>
<dbReference type="EMBL" id="WMBR01000007">
    <property type="protein sequence ID" value="MXP23936.1"/>
    <property type="molecule type" value="Genomic_DNA"/>
</dbReference>
<reference evidence="2 3" key="1">
    <citation type="submission" date="2019-11" db="EMBL/GenBank/DDBJ databases">
        <title>Gordonia sp. nov., a novel actinobacterium isolated from mangrove soil in Hainan.</title>
        <authorList>
            <person name="Huang X."/>
            <person name="Xie Y."/>
            <person name="Chu X."/>
            <person name="Xiao K."/>
        </authorList>
    </citation>
    <scope>NUCLEOTIDE SEQUENCE [LARGE SCALE GENOMIC DNA]</scope>
    <source>
        <strain evidence="2 3">HNM0687</strain>
    </source>
</reference>